<dbReference type="InterPro" id="IPR049244">
    <property type="entry name" value="DUF6879"/>
</dbReference>
<name>A0A1H4U437_STRMJ</name>
<protein>
    <recommendedName>
        <fullName evidence="1">DUF6879 domain-containing protein</fullName>
    </recommendedName>
</protein>
<sequence length="178" mass="20408">MPDLVPFEDVSHFFEDFKHTAWRLETQRGYASDLASPNWPRFQCGETLGYNPDSPWHVNVREQTMQGKRFERVRLVDQPPTEGQRFLLASGLGNVEAGEDIRNLYRSDAQRIGLPDYDFWLFDSRSVIKFVIDSEGTTLGVHVLEDAESVVRACQIRDAAWHHAVPTREFEAQVPSSV</sequence>
<organism evidence="2 3">
    <name type="scientific">Streptomyces melanosporofaciens</name>
    <dbReference type="NCBI Taxonomy" id="67327"/>
    <lineage>
        <taxon>Bacteria</taxon>
        <taxon>Bacillati</taxon>
        <taxon>Actinomycetota</taxon>
        <taxon>Actinomycetes</taxon>
        <taxon>Kitasatosporales</taxon>
        <taxon>Streptomycetaceae</taxon>
        <taxon>Streptomyces</taxon>
        <taxon>Streptomyces violaceusniger group</taxon>
    </lineage>
</organism>
<gene>
    <name evidence="2" type="ORF">SAMN04490356_4895</name>
</gene>
<accession>A0A1H4U437</accession>
<dbReference type="Pfam" id="PF21806">
    <property type="entry name" value="DUF6879"/>
    <property type="match status" value="1"/>
</dbReference>
<dbReference type="RefSeq" id="WP_093464787.1">
    <property type="nucleotide sequence ID" value="NZ_FNST01000002.1"/>
</dbReference>
<dbReference type="Proteomes" id="UP000198609">
    <property type="component" value="Unassembled WGS sequence"/>
</dbReference>
<reference evidence="3" key="1">
    <citation type="submission" date="2016-10" db="EMBL/GenBank/DDBJ databases">
        <authorList>
            <person name="Varghese N."/>
            <person name="Submissions S."/>
        </authorList>
    </citation>
    <scope>NUCLEOTIDE SEQUENCE [LARGE SCALE GENOMIC DNA]</scope>
    <source>
        <strain evidence="3">DSM 40318</strain>
    </source>
</reference>
<dbReference type="AlphaFoldDB" id="A0A1H4U437"/>
<evidence type="ECO:0000313" key="2">
    <source>
        <dbReference type="EMBL" id="SEC63218.1"/>
    </source>
</evidence>
<feature type="domain" description="DUF6879" evidence="1">
    <location>
        <begin position="9"/>
        <end position="171"/>
    </location>
</feature>
<keyword evidence="3" id="KW-1185">Reference proteome</keyword>
<dbReference type="EMBL" id="FNST01000002">
    <property type="protein sequence ID" value="SEC63218.1"/>
    <property type="molecule type" value="Genomic_DNA"/>
</dbReference>
<evidence type="ECO:0000313" key="3">
    <source>
        <dbReference type="Proteomes" id="UP000198609"/>
    </source>
</evidence>
<evidence type="ECO:0000259" key="1">
    <source>
        <dbReference type="Pfam" id="PF21806"/>
    </source>
</evidence>
<proteinExistence type="predicted"/>